<dbReference type="GO" id="GO:0050661">
    <property type="term" value="F:NADP binding"/>
    <property type="evidence" value="ECO:0007669"/>
    <property type="project" value="InterPro"/>
</dbReference>
<name>Q6BQ46_DEBHA</name>
<dbReference type="Proteomes" id="UP000000599">
    <property type="component" value="Chromosome E"/>
</dbReference>
<dbReference type="InterPro" id="IPR050346">
    <property type="entry name" value="FMO-like"/>
</dbReference>
<dbReference type="RefSeq" id="XP_459674.2">
    <property type="nucleotide sequence ID" value="XM_459674.1"/>
</dbReference>
<dbReference type="PIRSF" id="PIRSF000332">
    <property type="entry name" value="FMO"/>
    <property type="match status" value="1"/>
</dbReference>
<accession>Q6BQ46</accession>
<keyword evidence="5" id="KW-0560">Oxidoreductase</keyword>
<dbReference type="EMBL" id="CR382137">
    <property type="protein sequence ID" value="CAG87910.2"/>
    <property type="molecule type" value="Genomic_DNA"/>
</dbReference>
<sequence length="453" mass="51144">MMSVRYTRIAIIGGGPAGLAAAKSFGLSPTNFEVDLFERNDNLGGVWLYTGKKPNGLKEIKDINNPSVGRNELFSPMYKYLETNITGKLMQYANSTFPPDAFVYPTRQEVFQYLQEYSNTIPQSTKIHLNSNVLSLTKKNSIWEVQVENLKDKKTSIKQYDAIVLANGHFEVPFIPRVNGLNSWHIKSPSSITHAKYFTDPNDFANKNVLVVGSSSSGTDIAIQLTVRCNKVYVSNRSNSLGPEFKNLRAKVIGLITKYDFDNNRSVTTAEGETVSDIDAVIFCTGYRYDFPFLKSYMDDGSIIDAEGTMVHNIYKQMFYIPDPSLAFFALPKQIVPMPLAESQAAVLSRVFSGKMELPDKETMISEYSKELEMKGKEFHNLKFPADADYCKSLQEWIDSNNLTNYGLHAPTWDKEKYEDRSISGSMKSDRISEVIEHANTLRDKGEGFRLLR</sequence>
<organism evidence="6 7">
    <name type="scientific">Debaryomyces hansenii (strain ATCC 36239 / CBS 767 / BCRC 21394 / JCM 1990 / NBRC 0083 / IGC 2968)</name>
    <name type="common">Yeast</name>
    <name type="synonym">Torulaspora hansenii</name>
    <dbReference type="NCBI Taxonomy" id="284592"/>
    <lineage>
        <taxon>Eukaryota</taxon>
        <taxon>Fungi</taxon>
        <taxon>Dikarya</taxon>
        <taxon>Ascomycota</taxon>
        <taxon>Saccharomycotina</taxon>
        <taxon>Pichiomycetes</taxon>
        <taxon>Debaryomycetaceae</taxon>
        <taxon>Debaryomyces</taxon>
    </lineage>
</organism>
<dbReference type="PRINTS" id="PR00370">
    <property type="entry name" value="FMOXYGENASE"/>
</dbReference>
<dbReference type="GeneID" id="2902030"/>
<dbReference type="InParanoid" id="Q6BQ46"/>
<dbReference type="InterPro" id="IPR020946">
    <property type="entry name" value="Flavin_mOase-like"/>
</dbReference>
<comment type="similarity">
    <text evidence="1">Belongs to the FMO family.</text>
</comment>
<keyword evidence="7" id="KW-1185">Reference proteome</keyword>
<dbReference type="FunCoup" id="Q6BQ46">
    <property type="interactions" value="675"/>
</dbReference>
<evidence type="ECO:0000256" key="4">
    <source>
        <dbReference type="ARBA" id="ARBA00022857"/>
    </source>
</evidence>
<evidence type="ECO:0000313" key="6">
    <source>
        <dbReference type="EMBL" id="CAG87910.2"/>
    </source>
</evidence>
<evidence type="ECO:0000313" key="7">
    <source>
        <dbReference type="Proteomes" id="UP000000599"/>
    </source>
</evidence>
<proteinExistence type="inferred from homology"/>
<keyword evidence="2" id="KW-0285">Flavoprotein</keyword>
<dbReference type="PANTHER" id="PTHR23023">
    <property type="entry name" value="DIMETHYLANILINE MONOOXYGENASE"/>
    <property type="match status" value="1"/>
</dbReference>
<keyword evidence="3" id="KW-0274">FAD</keyword>
<dbReference type="Pfam" id="PF00743">
    <property type="entry name" value="FMO-like"/>
    <property type="match status" value="2"/>
</dbReference>
<dbReference type="InterPro" id="IPR036188">
    <property type="entry name" value="FAD/NAD-bd_sf"/>
</dbReference>
<dbReference type="SUPFAM" id="SSF51905">
    <property type="entry name" value="FAD/NAD(P)-binding domain"/>
    <property type="match status" value="2"/>
</dbReference>
<evidence type="ECO:0000256" key="5">
    <source>
        <dbReference type="ARBA" id="ARBA00023002"/>
    </source>
</evidence>
<dbReference type="VEuPathDB" id="FungiDB:DEHA2E08448g"/>
<dbReference type="InterPro" id="IPR000960">
    <property type="entry name" value="Flavin_mOase"/>
</dbReference>
<evidence type="ECO:0000256" key="1">
    <source>
        <dbReference type="ARBA" id="ARBA00009183"/>
    </source>
</evidence>
<dbReference type="AlphaFoldDB" id="Q6BQ46"/>
<dbReference type="Gene3D" id="3.50.50.60">
    <property type="entry name" value="FAD/NAD(P)-binding domain"/>
    <property type="match status" value="2"/>
</dbReference>
<gene>
    <name evidence="6" type="ordered locus">DEHA2E08448g</name>
</gene>
<dbReference type="eggNOG" id="KOG1399">
    <property type="taxonomic scope" value="Eukaryota"/>
</dbReference>
<dbReference type="OMA" id="MVTPLWK"/>
<dbReference type="GO" id="GO:0071949">
    <property type="term" value="F:FAD binding"/>
    <property type="evidence" value="ECO:0007669"/>
    <property type="project" value="EnsemblFungi"/>
</dbReference>
<dbReference type="KEGG" id="dha:DEHA2E08448g"/>
<dbReference type="GO" id="GO:0004499">
    <property type="term" value="F:N,N-dimethylaniline monooxygenase activity"/>
    <property type="evidence" value="ECO:0007669"/>
    <property type="project" value="EnsemblFungi"/>
</dbReference>
<dbReference type="GO" id="GO:0005789">
    <property type="term" value="C:endoplasmic reticulum membrane"/>
    <property type="evidence" value="ECO:0007669"/>
    <property type="project" value="EnsemblFungi"/>
</dbReference>
<protein>
    <submittedName>
        <fullName evidence="6">DEHA2E08448p</fullName>
    </submittedName>
</protein>
<reference evidence="6 7" key="1">
    <citation type="journal article" date="2004" name="Nature">
        <title>Genome evolution in yeasts.</title>
        <authorList>
            <consortium name="Genolevures"/>
            <person name="Dujon B."/>
            <person name="Sherman D."/>
            <person name="Fischer G."/>
            <person name="Durrens P."/>
            <person name="Casaregola S."/>
            <person name="Lafontaine I."/>
            <person name="de Montigny J."/>
            <person name="Marck C."/>
            <person name="Neuveglise C."/>
            <person name="Talla E."/>
            <person name="Goffard N."/>
            <person name="Frangeul L."/>
            <person name="Aigle M."/>
            <person name="Anthouard V."/>
            <person name="Babour A."/>
            <person name="Barbe V."/>
            <person name="Barnay S."/>
            <person name="Blanchin S."/>
            <person name="Beckerich J.M."/>
            <person name="Beyne E."/>
            <person name="Bleykasten C."/>
            <person name="Boisrame A."/>
            <person name="Boyer J."/>
            <person name="Cattolico L."/>
            <person name="Confanioleri F."/>
            <person name="de Daruvar A."/>
            <person name="Despons L."/>
            <person name="Fabre E."/>
            <person name="Fairhead C."/>
            <person name="Ferry-Dumazet H."/>
            <person name="Groppi A."/>
            <person name="Hantraye F."/>
            <person name="Hennequin C."/>
            <person name="Jauniaux N."/>
            <person name="Joyet P."/>
            <person name="Kachouri R."/>
            <person name="Kerrest A."/>
            <person name="Koszul R."/>
            <person name="Lemaire M."/>
            <person name="Lesur I."/>
            <person name="Ma L."/>
            <person name="Muller H."/>
            <person name="Nicaud J.M."/>
            <person name="Nikolski M."/>
            <person name="Oztas S."/>
            <person name="Ozier-Kalogeropoulos O."/>
            <person name="Pellenz S."/>
            <person name="Potier S."/>
            <person name="Richard G.F."/>
            <person name="Straub M.L."/>
            <person name="Suleau A."/>
            <person name="Swennene D."/>
            <person name="Tekaia F."/>
            <person name="Wesolowski-Louvel M."/>
            <person name="Westhof E."/>
            <person name="Wirth B."/>
            <person name="Zeniou-Meyer M."/>
            <person name="Zivanovic I."/>
            <person name="Bolotin-Fukuhara M."/>
            <person name="Thierry A."/>
            <person name="Bouchier C."/>
            <person name="Caudron B."/>
            <person name="Scarpelli C."/>
            <person name="Gaillardin C."/>
            <person name="Weissenbach J."/>
            <person name="Wincker P."/>
            <person name="Souciet J.L."/>
        </authorList>
    </citation>
    <scope>NUCLEOTIDE SEQUENCE [LARGE SCALE GENOMIC DNA]</scope>
    <source>
        <strain evidence="7">ATCC 36239 / CBS 767 / BCRC 21394 / JCM 1990 / NBRC 0083 / IGC 2968</strain>
    </source>
</reference>
<evidence type="ECO:0000256" key="2">
    <source>
        <dbReference type="ARBA" id="ARBA00022630"/>
    </source>
</evidence>
<dbReference type="HOGENOM" id="CLU_006909_5_0_1"/>
<dbReference type="GO" id="GO:0006457">
    <property type="term" value="P:protein folding"/>
    <property type="evidence" value="ECO:0007669"/>
    <property type="project" value="EnsemblFungi"/>
</dbReference>
<evidence type="ECO:0000256" key="3">
    <source>
        <dbReference type="ARBA" id="ARBA00022827"/>
    </source>
</evidence>
<keyword evidence="4" id="KW-0521">NADP</keyword>
<dbReference type="OrthoDB" id="66881at2759"/>